<comment type="caution">
    <text evidence="1">The sequence shown here is derived from an EMBL/GenBank/DDBJ whole genome shotgun (WGS) entry which is preliminary data.</text>
</comment>
<gene>
    <name evidence="1" type="ORF">C1I98_31855</name>
</gene>
<evidence type="ECO:0000313" key="2">
    <source>
        <dbReference type="Proteomes" id="UP000248544"/>
    </source>
</evidence>
<proteinExistence type="predicted"/>
<keyword evidence="2" id="KW-1185">Reference proteome</keyword>
<dbReference type="EMBL" id="POUA01000372">
    <property type="protein sequence ID" value="PZG29584.1"/>
    <property type="molecule type" value="Genomic_DNA"/>
</dbReference>
<feature type="non-terminal residue" evidence="1">
    <location>
        <position position="1"/>
    </location>
</feature>
<name>A0A2W2GRM8_9ACTN</name>
<evidence type="ECO:0000313" key="1">
    <source>
        <dbReference type="EMBL" id="PZG29584.1"/>
    </source>
</evidence>
<reference evidence="1 2" key="1">
    <citation type="submission" date="2018-01" db="EMBL/GenBank/DDBJ databases">
        <title>Draft genome sequence of Sphaerisporangium sp. 7K107.</title>
        <authorList>
            <person name="Sahin N."/>
            <person name="Saygin H."/>
            <person name="Ay H."/>
        </authorList>
    </citation>
    <scope>NUCLEOTIDE SEQUENCE [LARGE SCALE GENOMIC DNA]</scope>
    <source>
        <strain evidence="1 2">7K107</strain>
    </source>
</reference>
<dbReference type="RefSeq" id="WP_233508360.1">
    <property type="nucleotide sequence ID" value="NZ_POUA01000372.1"/>
</dbReference>
<accession>A0A2W2GRM8</accession>
<sequence>VGIGAGGRPCAVRLDARGLIDGAEPTATVLYGWRLQRWSASARAWKSYATAAAGFTGGRFEARWAPDVVNNPGWYRVELTVENGGRPAKAALSERFQLSC</sequence>
<dbReference type="AlphaFoldDB" id="A0A2W2GRM8"/>
<protein>
    <submittedName>
        <fullName evidence="1">Uncharacterized protein</fullName>
    </submittedName>
</protein>
<dbReference type="Proteomes" id="UP000248544">
    <property type="component" value="Unassembled WGS sequence"/>
</dbReference>
<organism evidence="1 2">
    <name type="scientific">Spongiactinospora gelatinilytica</name>
    <dbReference type="NCBI Taxonomy" id="2666298"/>
    <lineage>
        <taxon>Bacteria</taxon>
        <taxon>Bacillati</taxon>
        <taxon>Actinomycetota</taxon>
        <taxon>Actinomycetes</taxon>
        <taxon>Streptosporangiales</taxon>
        <taxon>Streptosporangiaceae</taxon>
        <taxon>Spongiactinospora</taxon>
    </lineage>
</organism>